<reference evidence="1 2" key="2">
    <citation type="journal article" date="2019" name="G3 (Bethesda)">
        <title>Hybrid Assembly of the Genome of the Entomopathogenic Nematode Steinernema carpocapsae Identifies the X-Chromosome.</title>
        <authorList>
            <person name="Serra L."/>
            <person name="Macchietto M."/>
            <person name="Macias-Munoz A."/>
            <person name="McGill C.J."/>
            <person name="Rodriguez I.M."/>
            <person name="Rodriguez B."/>
            <person name="Murad R."/>
            <person name="Mortazavi A."/>
        </authorList>
    </citation>
    <scope>NUCLEOTIDE SEQUENCE [LARGE SCALE GENOMIC DNA]</scope>
    <source>
        <strain evidence="1 2">ALL</strain>
    </source>
</reference>
<accession>A0A4U5N9Y2</accession>
<protein>
    <submittedName>
        <fullName evidence="1">Uncharacterized protein</fullName>
    </submittedName>
</protein>
<gene>
    <name evidence="1" type="ORF">L596_013963</name>
</gene>
<keyword evidence="2" id="KW-1185">Reference proteome</keyword>
<organism evidence="1 2">
    <name type="scientific">Steinernema carpocapsae</name>
    <name type="common">Entomopathogenic nematode</name>
    <dbReference type="NCBI Taxonomy" id="34508"/>
    <lineage>
        <taxon>Eukaryota</taxon>
        <taxon>Metazoa</taxon>
        <taxon>Ecdysozoa</taxon>
        <taxon>Nematoda</taxon>
        <taxon>Chromadorea</taxon>
        <taxon>Rhabditida</taxon>
        <taxon>Tylenchina</taxon>
        <taxon>Panagrolaimomorpha</taxon>
        <taxon>Strongyloidoidea</taxon>
        <taxon>Steinernematidae</taxon>
        <taxon>Steinernema</taxon>
    </lineage>
</organism>
<dbReference type="Proteomes" id="UP000298663">
    <property type="component" value="Unassembled WGS sequence"/>
</dbReference>
<proteinExistence type="predicted"/>
<comment type="caution">
    <text evidence="1">The sequence shown here is derived from an EMBL/GenBank/DDBJ whole genome shotgun (WGS) entry which is preliminary data.</text>
</comment>
<sequence>MDLIPGKIQVPFDEVCQFLLDSQRSLAKNGKHLIVKVTQQEHWGNSARSATFSCKRVSAKEWKKQVPNGGRQRRMSV</sequence>
<evidence type="ECO:0000313" key="2">
    <source>
        <dbReference type="Proteomes" id="UP000298663"/>
    </source>
</evidence>
<dbReference type="EMBL" id="AZBU02000004">
    <property type="protein sequence ID" value="TKR79796.1"/>
    <property type="molecule type" value="Genomic_DNA"/>
</dbReference>
<reference evidence="1 2" key="1">
    <citation type="journal article" date="2015" name="Genome Biol.">
        <title>Comparative genomics of Steinernema reveals deeply conserved gene regulatory networks.</title>
        <authorList>
            <person name="Dillman A.R."/>
            <person name="Macchietto M."/>
            <person name="Porter C.F."/>
            <person name="Rogers A."/>
            <person name="Williams B."/>
            <person name="Antoshechkin I."/>
            <person name="Lee M.M."/>
            <person name="Goodwin Z."/>
            <person name="Lu X."/>
            <person name="Lewis E.E."/>
            <person name="Goodrich-Blair H."/>
            <person name="Stock S.P."/>
            <person name="Adams B.J."/>
            <person name="Sternberg P.W."/>
            <person name="Mortazavi A."/>
        </authorList>
    </citation>
    <scope>NUCLEOTIDE SEQUENCE [LARGE SCALE GENOMIC DNA]</scope>
    <source>
        <strain evidence="1 2">ALL</strain>
    </source>
</reference>
<evidence type="ECO:0000313" key="1">
    <source>
        <dbReference type="EMBL" id="TKR79796.1"/>
    </source>
</evidence>
<dbReference type="AlphaFoldDB" id="A0A4U5N9Y2"/>
<name>A0A4U5N9Y2_STECR</name>